<proteinExistence type="predicted"/>
<organism evidence="1 2">
    <name type="scientific">Parascaris equorum</name>
    <name type="common">Equine roundworm</name>
    <dbReference type="NCBI Taxonomy" id="6256"/>
    <lineage>
        <taxon>Eukaryota</taxon>
        <taxon>Metazoa</taxon>
        <taxon>Ecdysozoa</taxon>
        <taxon>Nematoda</taxon>
        <taxon>Chromadorea</taxon>
        <taxon>Rhabditida</taxon>
        <taxon>Spirurina</taxon>
        <taxon>Ascaridomorpha</taxon>
        <taxon>Ascaridoidea</taxon>
        <taxon>Ascarididae</taxon>
        <taxon>Parascaris</taxon>
    </lineage>
</organism>
<accession>A0A914S581</accession>
<reference evidence="2" key="1">
    <citation type="submission" date="2022-11" db="UniProtKB">
        <authorList>
            <consortium name="WormBaseParasite"/>
        </authorList>
    </citation>
    <scope>IDENTIFICATION</scope>
</reference>
<dbReference type="Gene3D" id="3.40.50.2000">
    <property type="entry name" value="Glycogen Phosphorylase B"/>
    <property type="match status" value="1"/>
</dbReference>
<dbReference type="AlphaFoldDB" id="A0A914S581"/>
<sequence>MLQKKKLVQIISVGQIRPEKDHRLQICTLAELKKKLKTDGSHYMRVDQLKKYAKQLGLDGDDIEWALNVNIERLYAIMQVSRINQVRLQLVYGVILVNNV</sequence>
<name>A0A914S581_PAREQ</name>
<dbReference type="WBParaSite" id="PEQ_0001377801-mRNA-1">
    <property type="protein sequence ID" value="PEQ_0001377801-mRNA-1"/>
    <property type="gene ID" value="PEQ_0001377801"/>
</dbReference>
<dbReference type="Proteomes" id="UP000887564">
    <property type="component" value="Unplaced"/>
</dbReference>
<protein>
    <submittedName>
        <fullName evidence="2">Uncharacterized protein</fullName>
    </submittedName>
</protein>
<evidence type="ECO:0000313" key="2">
    <source>
        <dbReference type="WBParaSite" id="PEQ_0001377801-mRNA-1"/>
    </source>
</evidence>
<keyword evidence="1" id="KW-1185">Reference proteome</keyword>
<evidence type="ECO:0000313" key="1">
    <source>
        <dbReference type="Proteomes" id="UP000887564"/>
    </source>
</evidence>